<keyword evidence="1" id="KW-0812">Transmembrane</keyword>
<reference evidence="2" key="1">
    <citation type="submission" date="2017-05" db="EMBL/GenBank/DDBJ databases">
        <title>Engineering Geobacillus thermodenitrificans to introduce cellulolytic activity; expression of native and heterologous cellulase genes.</title>
        <authorList>
            <person name="Daas M.J.A."/>
            <person name="Nijsse B."/>
            <person name="van de Weijer A.H.P."/>
            <person name="Groenendaal B.W.A.J."/>
            <person name="Janssen F."/>
            <person name="van der Oost J."/>
            <person name="van Kranenburg R."/>
        </authorList>
    </citation>
    <scope>NUCLEOTIDE SEQUENCE</scope>
    <source>
        <strain evidence="2">T81</strain>
    </source>
</reference>
<feature type="transmembrane region" description="Helical" evidence="1">
    <location>
        <begin position="146"/>
        <end position="175"/>
    </location>
</feature>
<proteinExistence type="predicted"/>
<protein>
    <submittedName>
        <fullName evidence="2">YesL</fullName>
    </submittedName>
</protein>
<dbReference type="AlphaFoldDB" id="A0A291I5Q9"/>
<evidence type="ECO:0000313" key="2">
    <source>
        <dbReference type="EMBL" id="ATG84594.1"/>
    </source>
</evidence>
<dbReference type="EMBL" id="MF170616">
    <property type="protein sequence ID" value="ATG84594.1"/>
    <property type="molecule type" value="Genomic_DNA"/>
</dbReference>
<accession>A0A291I5Q9</accession>
<evidence type="ECO:0000256" key="1">
    <source>
        <dbReference type="SAM" id="Phobius"/>
    </source>
</evidence>
<keyword evidence="1" id="KW-0472">Membrane</keyword>
<feature type="transmembrane region" description="Helical" evidence="1">
    <location>
        <begin position="107"/>
        <end position="134"/>
    </location>
</feature>
<dbReference type="InterPro" id="IPR006938">
    <property type="entry name" value="DUF624"/>
</dbReference>
<feature type="transmembrane region" description="Helical" evidence="1">
    <location>
        <begin position="82"/>
        <end position="101"/>
    </location>
</feature>
<organism evidence="2">
    <name type="scientific">Geobacillus thermodenitrificans</name>
    <dbReference type="NCBI Taxonomy" id="33940"/>
    <lineage>
        <taxon>Bacteria</taxon>
        <taxon>Bacillati</taxon>
        <taxon>Bacillota</taxon>
        <taxon>Bacilli</taxon>
        <taxon>Bacillales</taxon>
        <taxon>Anoxybacillaceae</taxon>
        <taxon>Geobacillus</taxon>
    </lineage>
</organism>
<feature type="transmembrane region" description="Helical" evidence="1">
    <location>
        <begin position="181"/>
        <end position="199"/>
    </location>
</feature>
<feature type="transmembrane region" description="Helical" evidence="1">
    <location>
        <begin position="20"/>
        <end position="48"/>
    </location>
</feature>
<name>A0A291I5Q9_GEOTD</name>
<keyword evidence="1" id="KW-1133">Transmembrane helix</keyword>
<dbReference type="Pfam" id="PF04854">
    <property type="entry name" value="DUF624"/>
    <property type="match status" value="1"/>
</dbReference>
<sequence length="213" mass="24774">MRTGLLDGKLYRICEWISRLAYINILWILFTIIGFVLLGFAPATVALFTIVRKWLLFHDDDVPIFKTFIQTYKSEFWRANRIGLLLMAMAYVFSIDVLYIGHLPAVWRFPFIAILPLVLIFYTVALLYVFPLYVHYELRFWQYIKYAFLIGMVNPFRTIGVMISIGALLIALVYIPGLIPFFGISLLALIVMGNALQVFRKTEEKQVAMRQVE</sequence>